<evidence type="ECO:0000256" key="1">
    <source>
        <dbReference type="SAM" id="SignalP"/>
    </source>
</evidence>
<sequence>MTKVILLLSLMIGICCYDMQAQTPRYEVEVLTCIESLVPGGAGRSRMISTQAKVDYLDFTSHQTADTKDRNKSNRKDIRLKEYEETKLLNLYNAGGIRFQNVASNDALVTSKINSMLTDGWELFFVSTGVESKMADITVKKELFKMGMKMLLDDNSASENNNDPNGLFMTRYYFRKLVQ</sequence>
<dbReference type="Proteomes" id="UP000679220">
    <property type="component" value="Unassembled WGS sequence"/>
</dbReference>
<feature type="signal peptide" evidence="1">
    <location>
        <begin position="1"/>
        <end position="21"/>
    </location>
</feature>
<reference evidence="2" key="2">
    <citation type="submission" date="2021-04" db="EMBL/GenBank/DDBJ databases">
        <authorList>
            <person name="Zhang T."/>
            <person name="Zhang Y."/>
            <person name="Lu D."/>
            <person name="Zuo D."/>
            <person name="Du Z."/>
        </authorList>
    </citation>
    <scope>NUCLEOTIDE SEQUENCE</scope>
    <source>
        <strain evidence="2">JR1</strain>
    </source>
</reference>
<dbReference type="EMBL" id="JAGTAR010000053">
    <property type="protein sequence ID" value="MBR8538183.1"/>
    <property type="molecule type" value="Genomic_DNA"/>
</dbReference>
<accession>A0A941J0K5</accession>
<gene>
    <name evidence="2" type="ORF">KDU71_21610</name>
</gene>
<dbReference type="AlphaFoldDB" id="A0A941J0K5"/>
<evidence type="ECO:0000313" key="2">
    <source>
        <dbReference type="EMBL" id="MBR8538183.1"/>
    </source>
</evidence>
<proteinExistence type="predicted"/>
<name>A0A941J0K5_9BACT</name>
<comment type="caution">
    <text evidence="2">The sequence shown here is derived from an EMBL/GenBank/DDBJ whole genome shotgun (WGS) entry which is preliminary data.</text>
</comment>
<evidence type="ECO:0000313" key="3">
    <source>
        <dbReference type="Proteomes" id="UP000679220"/>
    </source>
</evidence>
<protein>
    <submittedName>
        <fullName evidence="2">Uncharacterized protein</fullName>
    </submittedName>
</protein>
<feature type="chain" id="PRO_5036714469" evidence="1">
    <location>
        <begin position="22"/>
        <end position="179"/>
    </location>
</feature>
<dbReference type="RefSeq" id="WP_212193207.1">
    <property type="nucleotide sequence ID" value="NZ_JAGTAR010000053.1"/>
</dbReference>
<keyword evidence="1" id="KW-0732">Signal</keyword>
<keyword evidence="3" id="KW-1185">Reference proteome</keyword>
<reference evidence="2" key="1">
    <citation type="journal article" date="2018" name="Int. J. Syst. Evol. Microbiol.">
        <title>Carboxylicivirga sediminis sp. nov., isolated from coastal sediment.</title>
        <authorList>
            <person name="Wang F.Q."/>
            <person name="Ren L.H."/>
            <person name="Zou R.J."/>
            <person name="Sun Y.Z."/>
            <person name="Liu X.J."/>
            <person name="Jiang F."/>
            <person name="Liu L.J."/>
        </authorList>
    </citation>
    <scope>NUCLEOTIDE SEQUENCE</scope>
    <source>
        <strain evidence="2">JR1</strain>
    </source>
</reference>
<organism evidence="2 3">
    <name type="scientific">Carboxylicivirga sediminis</name>
    <dbReference type="NCBI Taxonomy" id="2006564"/>
    <lineage>
        <taxon>Bacteria</taxon>
        <taxon>Pseudomonadati</taxon>
        <taxon>Bacteroidota</taxon>
        <taxon>Bacteroidia</taxon>
        <taxon>Marinilabiliales</taxon>
        <taxon>Marinilabiliaceae</taxon>
        <taxon>Carboxylicivirga</taxon>
    </lineage>
</organism>